<evidence type="ECO:0000313" key="1">
    <source>
        <dbReference type="EMBL" id="RDY29771.1"/>
    </source>
</evidence>
<dbReference type="RefSeq" id="WP_094368483.1">
    <property type="nucleotide sequence ID" value="NZ_NOJY02000001.1"/>
</dbReference>
<gene>
    <name evidence="1" type="ORF">CHL78_000955</name>
</gene>
<dbReference type="EMBL" id="NOJY02000001">
    <property type="protein sequence ID" value="RDY29771.1"/>
    <property type="molecule type" value="Genomic_DNA"/>
</dbReference>
<dbReference type="Proteomes" id="UP000215694">
    <property type="component" value="Unassembled WGS sequence"/>
</dbReference>
<name>A0A371JAH5_9FIRM</name>
<evidence type="ECO:0008006" key="3">
    <source>
        <dbReference type="Google" id="ProtNLM"/>
    </source>
</evidence>
<proteinExistence type="predicted"/>
<evidence type="ECO:0000313" key="2">
    <source>
        <dbReference type="Proteomes" id="UP000215694"/>
    </source>
</evidence>
<reference evidence="1 2" key="1">
    <citation type="journal article" date="2017" name="Genome Announc.">
        <title>Draft Genome Sequence of Romboutsia weinsteinii sp. nov. Strain CCRI-19649(T) Isolated from Surface Water.</title>
        <authorList>
            <person name="Maheux A.F."/>
            <person name="Boudreau D.K."/>
            <person name="Berube E."/>
            <person name="Boissinot M."/>
            <person name="Cantin P."/>
            <person name="Raymond F."/>
            <person name="Corbeil J."/>
            <person name="Omar R.F."/>
            <person name="Bergeron M.G."/>
        </authorList>
    </citation>
    <scope>NUCLEOTIDE SEQUENCE [LARGE SCALE GENOMIC DNA]</scope>
    <source>
        <strain evidence="1 2">CCRI-19649</strain>
    </source>
</reference>
<accession>A0A371JAH5</accession>
<dbReference type="AlphaFoldDB" id="A0A371JAH5"/>
<comment type="caution">
    <text evidence="1">The sequence shown here is derived from an EMBL/GenBank/DDBJ whole genome shotgun (WGS) entry which is preliminary data.</text>
</comment>
<keyword evidence="2" id="KW-1185">Reference proteome</keyword>
<organism evidence="1 2">
    <name type="scientific">Romboutsia weinsteinii</name>
    <dbReference type="NCBI Taxonomy" id="2020949"/>
    <lineage>
        <taxon>Bacteria</taxon>
        <taxon>Bacillati</taxon>
        <taxon>Bacillota</taxon>
        <taxon>Clostridia</taxon>
        <taxon>Peptostreptococcales</taxon>
        <taxon>Peptostreptococcaceae</taxon>
        <taxon>Romboutsia</taxon>
    </lineage>
</organism>
<sequence>MSKPDKVQVKLIFEGDMLKVLQDICEEECRSITQQVQYIVKKYLKDDLNKLKVSDSRECNSMVQDTIKEEPQQTIDDSKELIEDNKEQSIDDDIMDFFN</sequence>
<protein>
    <recommendedName>
        <fullName evidence="3">CopG family transcriptional regulator</fullName>
    </recommendedName>
</protein>